<evidence type="ECO:0000313" key="7">
    <source>
        <dbReference type="EMBL" id="KAG0278454.1"/>
    </source>
</evidence>
<dbReference type="CDD" id="cd16922">
    <property type="entry name" value="HATPase_EvgS-ArcB-TorS-like"/>
    <property type="match status" value="1"/>
</dbReference>
<evidence type="ECO:0000256" key="4">
    <source>
        <dbReference type="SAM" id="MobiDB-lite"/>
    </source>
</evidence>
<name>A0ABQ7JKY1_9FUNG</name>
<feature type="modified residue" description="4-aspartylphosphate" evidence="3">
    <location>
        <position position="493"/>
    </location>
</feature>
<dbReference type="PANTHER" id="PTHR45339">
    <property type="entry name" value="HYBRID SIGNAL TRANSDUCTION HISTIDINE KINASE J"/>
    <property type="match status" value="1"/>
</dbReference>
<feature type="domain" description="Response regulatory" evidence="6">
    <location>
        <begin position="442"/>
        <end position="600"/>
    </location>
</feature>
<dbReference type="SUPFAM" id="SSF52172">
    <property type="entry name" value="CheY-like"/>
    <property type="match status" value="1"/>
</dbReference>
<feature type="compositionally biased region" description="Polar residues" evidence="4">
    <location>
        <begin position="798"/>
        <end position="807"/>
    </location>
</feature>
<feature type="compositionally biased region" description="Polar residues" evidence="4">
    <location>
        <begin position="215"/>
        <end position="226"/>
    </location>
</feature>
<sequence>VINDILDISRIDQDVKFLLERRPLSLRKCLKDAVSLAGLTPLHDVSRSISVIEWPPEMDDLGPFSELEETNILPLLWSIDHNVPEHLLGDITRLRQVLINLCTNSLKFTQRGRVSVHVSIHQPTAQYPTIRPNCMPMVTRSTPQGGQAYLTDGGPSSSSSPSSPMLIGSDHRTQMVFQQRYDVKTDSSQTAHTKPSPASSRRRQADKRHLPLPSPNTQPDKSSTFAPPSLTVVAPTANSLHCDKMDENTVILEFAVSDTGVGIPANKITELFTSFSQVDISVSTRFGGTGLGLAISASLVEKMGGNIWVESTEGVGSRFTFTIPFTICQSPETESHPSVTAPSSPVSTPIRQEAAGRSNLDAFQLPASSTPQSPSLSPAPNTSVVEQPVQEAMKTEDEIESRAPPSSVATSPTELSKSTVPTYAKVVESTLKPLTIDGIPLRILLAEDNAVNQKIAVGVLRKLGYGNVDIAENGLEVIQKLDQGSLYDVILMDVSMPVMDGLDATKTIVDRRLRGLLSNAAESSSCDTLSPEGNQSDGAHGSQETSPERGYRDYQNLYVIALTASAMGSDKERCMEAGMDDFMTKPFALLEMKRVLNEFIRKWDAGVLQVRNETCVTAALAAVKSRCNTPNGSSDRALTPTICKSPSAHSSTVSLGDHDSTDSLCSLGCSNGTETHCGDGQHTGTNSANGSSPPASMGRSRIETPRPLRRNLDAIGCSLFSAGRRSHSEAMLNGLLGPGAMEGGLLSPRRASDVFSLTKREWRSGLGLTNDNLNGVQDVHPLDPLVDGAQAEQGRENGVTSPSNSNLAPHHGNGANGFSHPHLRVKRVMSPSSLSKEQCLGGLYKPTASPLSPLSLLTTDTEGSSSVSPPLSSSSSASPTEATARRPSSDDSTMLPGPREDPPFLSVSASVQDKPKTETGTEIIKAQANEEVKEVDDVKEKQQQEQQPVNGQCELGLPRIV</sequence>
<feature type="region of interest" description="Disordered" evidence="4">
    <location>
        <begin position="523"/>
        <end position="549"/>
    </location>
</feature>
<dbReference type="EMBL" id="JAAAIM010001446">
    <property type="protein sequence ID" value="KAG0278454.1"/>
    <property type="molecule type" value="Genomic_DNA"/>
</dbReference>
<dbReference type="InterPro" id="IPR001789">
    <property type="entry name" value="Sig_transdc_resp-reg_receiver"/>
</dbReference>
<accession>A0ABQ7JKY1</accession>
<dbReference type="SMART" id="SM00387">
    <property type="entry name" value="HATPase_c"/>
    <property type="match status" value="1"/>
</dbReference>
<evidence type="ECO:0000256" key="3">
    <source>
        <dbReference type="PROSITE-ProRule" id="PRU00169"/>
    </source>
</evidence>
<feature type="region of interest" description="Disordered" evidence="4">
    <location>
        <begin position="680"/>
        <end position="707"/>
    </location>
</feature>
<evidence type="ECO:0000259" key="6">
    <source>
        <dbReference type="PROSITE" id="PS50110"/>
    </source>
</evidence>
<organism evidence="7 8">
    <name type="scientific">Linnemannia gamsii</name>
    <dbReference type="NCBI Taxonomy" id="64522"/>
    <lineage>
        <taxon>Eukaryota</taxon>
        <taxon>Fungi</taxon>
        <taxon>Fungi incertae sedis</taxon>
        <taxon>Mucoromycota</taxon>
        <taxon>Mortierellomycotina</taxon>
        <taxon>Mortierellomycetes</taxon>
        <taxon>Mortierellales</taxon>
        <taxon>Mortierellaceae</taxon>
        <taxon>Linnemannia</taxon>
    </lineage>
</organism>
<feature type="region of interest" description="Disordered" evidence="4">
    <location>
        <begin position="791"/>
        <end position="820"/>
    </location>
</feature>
<evidence type="ECO:0000256" key="1">
    <source>
        <dbReference type="ARBA" id="ARBA00022553"/>
    </source>
</evidence>
<evidence type="ECO:0000256" key="2">
    <source>
        <dbReference type="ARBA" id="ARBA00023012"/>
    </source>
</evidence>
<keyword evidence="1 3" id="KW-0597">Phosphoprotein</keyword>
<comment type="caution">
    <text evidence="7">The sequence shown here is derived from an EMBL/GenBank/DDBJ whole genome shotgun (WGS) entry which is preliminary data.</text>
</comment>
<dbReference type="InterPro" id="IPR036890">
    <property type="entry name" value="HATPase_C_sf"/>
</dbReference>
<dbReference type="SMART" id="SM00448">
    <property type="entry name" value="REC"/>
    <property type="match status" value="1"/>
</dbReference>
<feature type="compositionally biased region" description="Polar residues" evidence="4">
    <location>
        <begin position="366"/>
        <end position="385"/>
    </location>
</feature>
<dbReference type="Pfam" id="PF02518">
    <property type="entry name" value="HATPase_c"/>
    <property type="match status" value="1"/>
</dbReference>
<feature type="non-terminal residue" evidence="7">
    <location>
        <position position="1"/>
    </location>
</feature>
<dbReference type="Proteomes" id="UP001194696">
    <property type="component" value="Unassembled WGS sequence"/>
</dbReference>
<evidence type="ECO:0000313" key="8">
    <source>
        <dbReference type="Proteomes" id="UP001194696"/>
    </source>
</evidence>
<feature type="compositionally biased region" description="Polar residues" evidence="4">
    <location>
        <begin position="682"/>
        <end position="694"/>
    </location>
</feature>
<feature type="domain" description="Histidine kinase" evidence="5">
    <location>
        <begin position="1"/>
        <end position="327"/>
    </location>
</feature>
<feature type="region of interest" description="Disordered" evidence="4">
    <location>
        <begin position="845"/>
        <end position="961"/>
    </location>
</feature>
<dbReference type="SUPFAM" id="SSF55874">
    <property type="entry name" value="ATPase domain of HSP90 chaperone/DNA topoisomerase II/histidine kinase"/>
    <property type="match status" value="2"/>
</dbReference>
<dbReference type="PROSITE" id="PS50109">
    <property type="entry name" value="HIS_KIN"/>
    <property type="match status" value="1"/>
</dbReference>
<evidence type="ECO:0000259" key="5">
    <source>
        <dbReference type="PROSITE" id="PS50109"/>
    </source>
</evidence>
<dbReference type="PANTHER" id="PTHR45339:SF1">
    <property type="entry name" value="HYBRID SIGNAL TRANSDUCTION HISTIDINE KINASE J"/>
    <property type="match status" value="1"/>
</dbReference>
<dbReference type="InterPro" id="IPR003594">
    <property type="entry name" value="HATPase_dom"/>
</dbReference>
<dbReference type="PROSITE" id="PS50110">
    <property type="entry name" value="RESPONSE_REGULATORY"/>
    <property type="match status" value="1"/>
</dbReference>
<dbReference type="PRINTS" id="PR00344">
    <property type="entry name" value="BCTRLSENSOR"/>
</dbReference>
<feature type="region of interest" description="Disordered" evidence="4">
    <location>
        <begin position="364"/>
        <end position="415"/>
    </location>
</feature>
<feature type="compositionally biased region" description="Basic and acidic residues" evidence="4">
    <location>
        <begin position="928"/>
        <end position="943"/>
    </location>
</feature>
<gene>
    <name evidence="7" type="ORF">BGZ96_002366</name>
</gene>
<feature type="compositionally biased region" description="Low complexity" evidence="4">
    <location>
        <begin position="155"/>
        <end position="164"/>
    </location>
</feature>
<feature type="compositionally biased region" description="Low complexity" evidence="4">
    <location>
        <begin position="846"/>
        <end position="879"/>
    </location>
</feature>
<reference evidence="7 8" key="1">
    <citation type="journal article" date="2020" name="Fungal Divers.">
        <title>Resolving the Mortierellaceae phylogeny through synthesis of multi-gene phylogenetics and phylogenomics.</title>
        <authorList>
            <person name="Vandepol N."/>
            <person name="Liber J."/>
            <person name="Desiro A."/>
            <person name="Na H."/>
            <person name="Kennedy M."/>
            <person name="Barry K."/>
            <person name="Grigoriev I.V."/>
            <person name="Miller A.N."/>
            <person name="O'Donnell K."/>
            <person name="Stajich J.E."/>
            <person name="Bonito G."/>
        </authorList>
    </citation>
    <scope>NUCLEOTIDE SEQUENCE [LARGE SCALE GENOMIC DNA]</scope>
    <source>
        <strain evidence="7 8">AD045</strain>
    </source>
</reference>
<protein>
    <submittedName>
        <fullName evidence="7">Uncharacterized protein</fullName>
    </submittedName>
</protein>
<dbReference type="Gene3D" id="3.40.50.2300">
    <property type="match status" value="1"/>
</dbReference>
<dbReference type="Pfam" id="PF00072">
    <property type="entry name" value="Response_reg"/>
    <property type="match status" value="1"/>
</dbReference>
<proteinExistence type="predicted"/>
<dbReference type="InterPro" id="IPR011006">
    <property type="entry name" value="CheY-like_superfamily"/>
</dbReference>
<feature type="compositionally biased region" description="Polar residues" evidence="4">
    <location>
        <begin position="186"/>
        <end position="199"/>
    </location>
</feature>
<dbReference type="InterPro" id="IPR005467">
    <property type="entry name" value="His_kinase_dom"/>
</dbReference>
<feature type="region of interest" description="Disordered" evidence="4">
    <location>
        <begin position="182"/>
        <end position="229"/>
    </location>
</feature>
<feature type="compositionally biased region" description="Polar residues" evidence="4">
    <location>
        <begin position="523"/>
        <end position="545"/>
    </location>
</feature>
<keyword evidence="8" id="KW-1185">Reference proteome</keyword>
<dbReference type="CDD" id="cd17546">
    <property type="entry name" value="REC_hyHK_CKI1_RcsC-like"/>
    <property type="match status" value="1"/>
</dbReference>
<dbReference type="Gene3D" id="3.30.565.10">
    <property type="entry name" value="Histidine kinase-like ATPase, C-terminal domain"/>
    <property type="match status" value="1"/>
</dbReference>
<feature type="region of interest" description="Disordered" evidence="4">
    <location>
        <begin position="131"/>
        <end position="168"/>
    </location>
</feature>
<keyword evidence="2" id="KW-0902">Two-component regulatory system</keyword>
<dbReference type="InterPro" id="IPR004358">
    <property type="entry name" value="Sig_transdc_His_kin-like_C"/>
</dbReference>